<accession>A0AAN1T0A5</accession>
<evidence type="ECO:0000256" key="5">
    <source>
        <dbReference type="ARBA" id="ARBA00023014"/>
    </source>
</evidence>
<comment type="catalytic activity">
    <reaction evidence="7">
        <text>(2E)-4-hydroxy-3-methylbut-2-enyl diphosphate + oxidized [flavodoxin] + H2O + 2 H(+) = 2-C-methyl-D-erythritol 2,4-cyclic diphosphate + reduced [flavodoxin]</text>
        <dbReference type="Rhea" id="RHEA:43604"/>
        <dbReference type="Rhea" id="RHEA-COMP:10622"/>
        <dbReference type="Rhea" id="RHEA-COMP:10623"/>
        <dbReference type="ChEBI" id="CHEBI:15377"/>
        <dbReference type="ChEBI" id="CHEBI:15378"/>
        <dbReference type="ChEBI" id="CHEBI:57618"/>
        <dbReference type="ChEBI" id="CHEBI:58210"/>
        <dbReference type="ChEBI" id="CHEBI:58483"/>
        <dbReference type="ChEBI" id="CHEBI:128753"/>
        <dbReference type="EC" id="1.17.7.3"/>
    </reaction>
</comment>
<dbReference type="InterPro" id="IPR058579">
    <property type="entry name" value="IspG_C"/>
</dbReference>
<reference evidence="10 11" key="1">
    <citation type="submission" date="2019-03" db="EMBL/GenBank/DDBJ databases">
        <title>Complete genome sequence of Ferrigenium kumadai strain An22, a microaerophilic iron-oxidizing bacterium isolated from a paddy field soil.</title>
        <authorList>
            <person name="Watanabe T."/>
            <person name="Asakawa S."/>
        </authorList>
    </citation>
    <scope>NUCLEOTIDE SEQUENCE [LARGE SCALE GENOMIC DNA]</scope>
    <source>
        <strain evidence="10 11">An22</strain>
    </source>
</reference>
<dbReference type="GO" id="GO:0019288">
    <property type="term" value="P:isopentenyl diphosphate biosynthetic process, methylerythritol 4-phosphate pathway"/>
    <property type="evidence" value="ECO:0007669"/>
    <property type="project" value="UniProtKB-UniRule"/>
</dbReference>
<feature type="domain" description="IspG TIM-barrel" evidence="8">
    <location>
        <begin position="12"/>
        <end position="281"/>
    </location>
</feature>
<dbReference type="InterPro" id="IPR058578">
    <property type="entry name" value="IspG_TIM"/>
</dbReference>
<dbReference type="Pfam" id="PF26540">
    <property type="entry name" value="GcpE_C"/>
    <property type="match status" value="1"/>
</dbReference>
<feature type="domain" description="IspG C-terminal" evidence="9">
    <location>
        <begin position="297"/>
        <end position="398"/>
    </location>
</feature>
<dbReference type="Proteomes" id="UP001319121">
    <property type="component" value="Chromosome"/>
</dbReference>
<comment type="pathway">
    <text evidence="7">Isoprenoid biosynthesis; isopentenyl diphosphate biosynthesis via DXP pathway; isopentenyl diphosphate from 1-deoxy-D-xylulose 5-phosphate: step 5/6.</text>
</comment>
<evidence type="ECO:0000259" key="8">
    <source>
        <dbReference type="Pfam" id="PF04551"/>
    </source>
</evidence>
<dbReference type="EMBL" id="AP019536">
    <property type="protein sequence ID" value="BBI99836.1"/>
    <property type="molecule type" value="Genomic_DNA"/>
</dbReference>
<dbReference type="InterPro" id="IPR004588">
    <property type="entry name" value="IspG_bac-typ"/>
</dbReference>
<comment type="cofactor">
    <cofactor evidence="7">
        <name>[4Fe-4S] cluster</name>
        <dbReference type="ChEBI" id="CHEBI:49883"/>
    </cofactor>
    <text evidence="7">Binds 1 [4Fe-4S] cluster.</text>
</comment>
<feature type="binding site" evidence="7">
    <location>
        <position position="300"/>
    </location>
    <ligand>
        <name>[4Fe-4S] cluster</name>
        <dbReference type="ChEBI" id="CHEBI:49883"/>
    </ligand>
</feature>
<dbReference type="GO" id="GO:0141197">
    <property type="term" value="F:4-hydroxy-3-methylbut-2-enyl-diphosphate synthase activity (flavodoxin)"/>
    <property type="evidence" value="ECO:0007669"/>
    <property type="project" value="UniProtKB-EC"/>
</dbReference>
<proteinExistence type="inferred from homology"/>
<keyword evidence="2 7" id="KW-0479">Metal-binding</keyword>
<dbReference type="InterPro" id="IPR016425">
    <property type="entry name" value="IspG_bac"/>
</dbReference>
<dbReference type="AlphaFoldDB" id="A0AAN1T0A5"/>
<evidence type="ECO:0000256" key="7">
    <source>
        <dbReference type="HAMAP-Rule" id="MF_00159"/>
    </source>
</evidence>
<organism evidence="10 11">
    <name type="scientific">Ferrigenium kumadai</name>
    <dbReference type="NCBI Taxonomy" id="1682490"/>
    <lineage>
        <taxon>Bacteria</taxon>
        <taxon>Pseudomonadati</taxon>
        <taxon>Pseudomonadota</taxon>
        <taxon>Betaproteobacteria</taxon>
        <taxon>Nitrosomonadales</taxon>
        <taxon>Gallionellaceae</taxon>
        <taxon>Ferrigenium</taxon>
    </lineage>
</organism>
<dbReference type="NCBIfam" id="NF001540">
    <property type="entry name" value="PRK00366.1"/>
    <property type="match status" value="1"/>
</dbReference>
<evidence type="ECO:0000256" key="1">
    <source>
        <dbReference type="ARBA" id="ARBA00022485"/>
    </source>
</evidence>
<dbReference type="Gene3D" id="3.20.20.20">
    <property type="entry name" value="Dihydropteroate synthase-like"/>
    <property type="match status" value="1"/>
</dbReference>
<dbReference type="RefSeq" id="WP_212785099.1">
    <property type="nucleotide sequence ID" value="NZ_AP019536.1"/>
</dbReference>
<dbReference type="PIRSF" id="PIRSF004640">
    <property type="entry name" value="IspG"/>
    <property type="match status" value="1"/>
</dbReference>
<dbReference type="Pfam" id="PF04551">
    <property type="entry name" value="GcpE"/>
    <property type="match status" value="1"/>
</dbReference>
<keyword evidence="4 7" id="KW-0408">Iron</keyword>
<comment type="similarity">
    <text evidence="7">Belongs to the IspG family.</text>
</comment>
<dbReference type="GO" id="GO:0005506">
    <property type="term" value="F:iron ion binding"/>
    <property type="evidence" value="ECO:0007669"/>
    <property type="project" value="InterPro"/>
</dbReference>
<dbReference type="KEGG" id="fku:FGKAn22_15290"/>
<evidence type="ECO:0000256" key="3">
    <source>
        <dbReference type="ARBA" id="ARBA00023002"/>
    </source>
</evidence>
<keyword evidence="6 7" id="KW-0414">Isoprene biosynthesis</keyword>
<evidence type="ECO:0000256" key="6">
    <source>
        <dbReference type="ARBA" id="ARBA00023229"/>
    </source>
</evidence>
<dbReference type="InterPro" id="IPR011005">
    <property type="entry name" value="Dihydropteroate_synth-like_sf"/>
</dbReference>
<keyword evidence="1 7" id="KW-0004">4Fe-4S</keyword>
<dbReference type="NCBIfam" id="TIGR00612">
    <property type="entry name" value="ispG_gcpE"/>
    <property type="match status" value="1"/>
</dbReference>
<evidence type="ECO:0000313" key="10">
    <source>
        <dbReference type="EMBL" id="BBI99836.1"/>
    </source>
</evidence>
<keyword evidence="3 7" id="KW-0560">Oxidoreductase</keyword>
<comment type="function">
    <text evidence="7">Converts 2C-methyl-D-erythritol 2,4-cyclodiphosphate (ME-2,4cPP) into 1-hydroxy-2-methyl-2-(E)-butenyl 4-diphosphate.</text>
</comment>
<gene>
    <name evidence="7 10" type="primary">ispG</name>
    <name evidence="10" type="ORF">FGKAn22_15290</name>
</gene>
<keyword evidence="11" id="KW-1185">Reference proteome</keyword>
<dbReference type="GO" id="GO:0016114">
    <property type="term" value="P:terpenoid biosynthetic process"/>
    <property type="evidence" value="ECO:0007669"/>
    <property type="project" value="InterPro"/>
</dbReference>
<evidence type="ECO:0000256" key="4">
    <source>
        <dbReference type="ARBA" id="ARBA00023004"/>
    </source>
</evidence>
<dbReference type="InterPro" id="IPR045854">
    <property type="entry name" value="NO2/SO3_Rdtase_4Fe4S_sf"/>
</dbReference>
<feature type="binding site" evidence="7">
    <location>
        <position position="303"/>
    </location>
    <ligand>
        <name>[4Fe-4S] cluster</name>
        <dbReference type="ChEBI" id="CHEBI:49883"/>
    </ligand>
</feature>
<dbReference type="PANTHER" id="PTHR30454:SF0">
    <property type="entry name" value="4-HYDROXY-3-METHYLBUT-2-EN-1-YL DIPHOSPHATE SYNTHASE (FERREDOXIN), CHLOROPLASTIC"/>
    <property type="match status" value="1"/>
</dbReference>
<dbReference type="FunFam" id="3.30.413.10:FF:000012">
    <property type="entry name" value="4-hydroxy-3-methylbut-2-en-1-yl diphosphate synthase (flavodoxin)"/>
    <property type="match status" value="1"/>
</dbReference>
<evidence type="ECO:0000256" key="2">
    <source>
        <dbReference type="ARBA" id="ARBA00022723"/>
    </source>
</evidence>
<dbReference type="HAMAP" id="MF_00159">
    <property type="entry name" value="IspG"/>
    <property type="match status" value="1"/>
</dbReference>
<dbReference type="EC" id="1.17.7.3" evidence="7"/>
<evidence type="ECO:0000259" key="9">
    <source>
        <dbReference type="Pfam" id="PF26540"/>
    </source>
</evidence>
<dbReference type="PANTHER" id="PTHR30454">
    <property type="entry name" value="4-HYDROXY-3-METHYLBUT-2-EN-1-YL DIPHOSPHATE SYNTHASE"/>
    <property type="match status" value="1"/>
</dbReference>
<protein>
    <recommendedName>
        <fullName evidence="7">4-hydroxy-3-methylbut-2-en-1-yl diphosphate synthase (flavodoxin)</fullName>
        <ecNumber evidence="7">1.17.7.3</ecNumber>
    </recommendedName>
    <alternativeName>
        <fullName evidence="7">1-hydroxy-2-methyl-2-(E)-butenyl 4-diphosphate synthase</fullName>
    </alternativeName>
</protein>
<name>A0AAN1T0A5_9PROT</name>
<dbReference type="FunFam" id="3.20.20.20:FF:000001">
    <property type="entry name" value="4-hydroxy-3-methylbut-2-en-1-yl diphosphate synthase (flavodoxin)"/>
    <property type="match status" value="1"/>
</dbReference>
<dbReference type="Gene3D" id="3.30.413.10">
    <property type="entry name" value="Sulfite Reductase Hemoprotein, domain 1"/>
    <property type="match status" value="1"/>
</dbReference>
<dbReference type="GO" id="GO:0051539">
    <property type="term" value="F:4 iron, 4 sulfur cluster binding"/>
    <property type="evidence" value="ECO:0007669"/>
    <property type="project" value="UniProtKB-UniRule"/>
</dbReference>
<feature type="binding site" evidence="7">
    <location>
        <position position="346"/>
    </location>
    <ligand>
        <name>[4Fe-4S] cluster</name>
        <dbReference type="ChEBI" id="CHEBI:49883"/>
    </ligand>
</feature>
<evidence type="ECO:0000313" key="11">
    <source>
        <dbReference type="Proteomes" id="UP001319121"/>
    </source>
</evidence>
<keyword evidence="5 7" id="KW-0411">Iron-sulfur</keyword>
<sequence length="411" mass="44629">MSEVVIKRRPSQRVKVGKVVLGGGAPVVVQSMTNTDTADIEKTVQQVFELAQAGSELVRITVNTPEAAAAVPEIRKRLDARGCDVPLIGDFHYNGHRLLTEFPDCAQVLAKYRINPGNVGRVREEADPFTIMIETAIRYGKPVRIGVNWGSLDQNVVVRMMDENSRLPQPKDVGEVTRAALIASALESAKRAEQLGMPHDRIVLSCKVSEVQDLIAVYRALMQQCDYALHLGLTEAGMGSKGIVASTAALAVLLQEGIGDTIRVSLTPQPGGSRTEEVIVAQEILQTMGLRAFAPMVTACPGCGRTTSTFFQELAQRIQSHLRERMPEWRKQYDGVENMTVAVMGCVVNGPGESKLANIGISLPGTGESPAAPVYIDGEKAMTLRGDNIAEEFVQIVDDYVARKYVRKSSS</sequence>
<dbReference type="GO" id="GO:0046429">
    <property type="term" value="F:4-hydroxy-3-methylbut-2-en-1-yl diphosphate synthase activity (ferredoxin)"/>
    <property type="evidence" value="ECO:0007669"/>
    <property type="project" value="UniProtKB-UniRule"/>
</dbReference>
<feature type="binding site" evidence="7">
    <location>
        <position position="353"/>
    </location>
    <ligand>
        <name>[4Fe-4S] cluster</name>
        <dbReference type="ChEBI" id="CHEBI:49883"/>
    </ligand>
</feature>